<evidence type="ECO:0000313" key="1">
    <source>
        <dbReference type="EMBL" id="GAA3714719.1"/>
    </source>
</evidence>
<comment type="caution">
    <text evidence="1">The sequence shown here is derived from an EMBL/GenBank/DDBJ whole genome shotgun (WGS) entry which is preliminary data.</text>
</comment>
<proteinExistence type="predicted"/>
<dbReference type="Proteomes" id="UP001500920">
    <property type="component" value="Unassembled WGS sequence"/>
</dbReference>
<protein>
    <submittedName>
        <fullName evidence="1">Uncharacterized protein</fullName>
    </submittedName>
</protein>
<gene>
    <name evidence="1" type="ORF">GCM10022378_01790</name>
</gene>
<dbReference type="EMBL" id="BAABCK010000004">
    <property type="protein sequence ID" value="GAA3714719.1"/>
    <property type="molecule type" value="Genomic_DNA"/>
</dbReference>
<accession>A0ABP7E5Y0</accession>
<reference evidence="2" key="1">
    <citation type="journal article" date="2019" name="Int. J. Syst. Evol. Microbiol.">
        <title>The Global Catalogue of Microorganisms (GCM) 10K type strain sequencing project: providing services to taxonomists for standard genome sequencing and annotation.</title>
        <authorList>
            <consortium name="The Broad Institute Genomics Platform"/>
            <consortium name="The Broad Institute Genome Sequencing Center for Infectious Disease"/>
            <person name="Wu L."/>
            <person name="Ma J."/>
        </authorList>
    </citation>
    <scope>NUCLEOTIDE SEQUENCE [LARGE SCALE GENOMIC DNA]</scope>
    <source>
        <strain evidence="2">JCM 16981</strain>
    </source>
</reference>
<sequence>MNNWDKKFDEEHYIYGIEPNEWLKENIYEKGNLEEGESGGCLTC</sequence>
<name>A0ABP7E5Y0_9STAP</name>
<keyword evidence="2" id="KW-1185">Reference proteome</keyword>
<organism evidence="1 2">
    <name type="scientific">Salinicoccus jeotgali</name>
    <dbReference type="NCBI Taxonomy" id="381634"/>
    <lineage>
        <taxon>Bacteria</taxon>
        <taxon>Bacillati</taxon>
        <taxon>Bacillota</taxon>
        <taxon>Bacilli</taxon>
        <taxon>Bacillales</taxon>
        <taxon>Staphylococcaceae</taxon>
        <taxon>Salinicoccus</taxon>
    </lineage>
</organism>
<evidence type="ECO:0000313" key="2">
    <source>
        <dbReference type="Proteomes" id="UP001500920"/>
    </source>
</evidence>